<evidence type="ECO:0000313" key="3">
    <source>
        <dbReference type="EMBL" id="SCY15771.1"/>
    </source>
</evidence>
<proteinExistence type="predicted"/>
<accession>A0A1G5DMN9</accession>
<dbReference type="OrthoDB" id="184983at2"/>
<dbReference type="GO" id="GO:0004527">
    <property type="term" value="F:exonuclease activity"/>
    <property type="evidence" value="ECO:0007669"/>
    <property type="project" value="UniProtKB-KW"/>
</dbReference>
<keyword evidence="3" id="KW-0255">Endonuclease</keyword>
<dbReference type="SUPFAM" id="SSF56219">
    <property type="entry name" value="DNase I-like"/>
    <property type="match status" value="1"/>
</dbReference>
<feature type="domain" description="Endonuclease/exonuclease/phosphatase" evidence="2">
    <location>
        <begin position="34"/>
        <end position="288"/>
    </location>
</feature>
<dbReference type="RefSeq" id="WP_092210108.1">
    <property type="nucleotide sequence ID" value="NZ_FMUX01000004.1"/>
</dbReference>
<dbReference type="GO" id="GO:0004519">
    <property type="term" value="F:endonuclease activity"/>
    <property type="evidence" value="ECO:0007669"/>
    <property type="project" value="UniProtKB-KW"/>
</dbReference>
<dbReference type="InterPro" id="IPR036691">
    <property type="entry name" value="Endo/exonu/phosph_ase_sf"/>
</dbReference>
<evidence type="ECO:0000256" key="1">
    <source>
        <dbReference type="SAM" id="SignalP"/>
    </source>
</evidence>
<keyword evidence="1" id="KW-0732">Signal</keyword>
<dbReference type="Gene3D" id="3.60.10.10">
    <property type="entry name" value="Endonuclease/exonuclease/phosphatase"/>
    <property type="match status" value="1"/>
</dbReference>
<dbReference type="EMBL" id="FMUX01000004">
    <property type="protein sequence ID" value="SCY15771.1"/>
    <property type="molecule type" value="Genomic_DNA"/>
</dbReference>
<dbReference type="AlphaFoldDB" id="A0A1G5DMN9"/>
<dbReference type="InterPro" id="IPR005135">
    <property type="entry name" value="Endo/exonuclease/phosphatase"/>
</dbReference>
<reference evidence="3 4" key="1">
    <citation type="submission" date="2016-10" db="EMBL/GenBank/DDBJ databases">
        <authorList>
            <person name="de Groot N.N."/>
        </authorList>
    </citation>
    <scope>NUCLEOTIDE SEQUENCE [LARGE SCALE GENOMIC DNA]</scope>
    <source>
        <strain evidence="3 4">AA1</strain>
    </source>
</reference>
<dbReference type="PANTHER" id="PTHR42834">
    <property type="entry name" value="ENDONUCLEASE/EXONUCLEASE/PHOSPHATASE FAMILY PROTEIN (AFU_ORTHOLOGUE AFUA_3G09210)"/>
    <property type="match status" value="1"/>
</dbReference>
<name>A0A1G5DMN9_9BACT</name>
<protein>
    <submittedName>
        <fullName evidence="3">Endonuclease/Exonuclease/phosphatase family protein</fullName>
    </submittedName>
</protein>
<keyword evidence="3" id="KW-0269">Exonuclease</keyword>
<dbReference type="PANTHER" id="PTHR42834:SF1">
    <property type="entry name" value="ENDONUCLEASE_EXONUCLEASE_PHOSPHATASE FAMILY PROTEIN (AFU_ORTHOLOGUE AFUA_3G09210)"/>
    <property type="match status" value="1"/>
</dbReference>
<dbReference type="Proteomes" id="UP000198870">
    <property type="component" value="Unassembled WGS sequence"/>
</dbReference>
<evidence type="ECO:0000313" key="4">
    <source>
        <dbReference type="Proteomes" id="UP000198870"/>
    </source>
</evidence>
<dbReference type="STRING" id="419481.SAMN05216233_104270"/>
<sequence>MVRKVVTTARLLAGFLVFLLGVPASAEPGFRLVSYNVENLFDLTRNGSEYADYVPNTGTGWNDAAARVKYANIASVLAGSGAHVAVLSEVESPEALARLQRALLHAGQPMSHGVVATHPTTVRCAVLSCFPISQTHEISPGPGMRSILRVTLNVTGIPLVVYANHWKSKQGPESERLPYARALTADIATLPSGTDYILAGDFNTNHNEWQRFSEEPRLNDTRGKTGINHLLGTIHNNAMVTEEKVVTGKGLHYNLWMELPPEKRWSYRFHGRKGSLDHILLPAALYDGKGISYVDGSFHRYAPEHLFRKGKIFRWQRADGGRGRHLGRGYSDHLPVCAEFRAGPFEVVRKGEPALRAPVPQAAPPEASVADLYNLPPGPANYRLRGVVVLYKAGSNAVVKSPGGRAIYLYKVGKALQPGWIVDMTVTRLADYYGLREVTAVTDMVRRGKADTGDHLLAVGDAVNLRDGSVVNEVVERVCGLYRDGWLQYGNGRSIRVYTVKGMRRPENDTHICLSRVRVGFHRDPELVLERVGQMK</sequence>
<organism evidence="3 4">
    <name type="scientific">Desulfoluna spongiiphila</name>
    <dbReference type="NCBI Taxonomy" id="419481"/>
    <lineage>
        <taxon>Bacteria</taxon>
        <taxon>Pseudomonadati</taxon>
        <taxon>Thermodesulfobacteriota</taxon>
        <taxon>Desulfobacteria</taxon>
        <taxon>Desulfobacterales</taxon>
        <taxon>Desulfolunaceae</taxon>
        <taxon>Desulfoluna</taxon>
    </lineage>
</organism>
<keyword evidence="4" id="KW-1185">Reference proteome</keyword>
<evidence type="ECO:0000259" key="2">
    <source>
        <dbReference type="Pfam" id="PF03372"/>
    </source>
</evidence>
<dbReference type="Pfam" id="PF03372">
    <property type="entry name" value="Exo_endo_phos"/>
    <property type="match status" value="1"/>
</dbReference>
<feature type="signal peptide" evidence="1">
    <location>
        <begin position="1"/>
        <end position="26"/>
    </location>
</feature>
<gene>
    <name evidence="3" type="ORF">SAMN05216233_104270</name>
</gene>
<keyword evidence="3" id="KW-0540">Nuclease</keyword>
<keyword evidence="3" id="KW-0378">Hydrolase</keyword>
<feature type="chain" id="PRO_5011666068" evidence="1">
    <location>
        <begin position="27"/>
        <end position="536"/>
    </location>
</feature>